<feature type="active site" description="Proton acceptor" evidence="11">
    <location>
        <position position="546"/>
    </location>
</feature>
<comment type="similarity">
    <text evidence="2">Belongs to the spermidine/spermine synthase family.</text>
</comment>
<protein>
    <recommendedName>
        <fullName evidence="13">PABS domain-containing protein</fullName>
    </recommendedName>
</protein>
<keyword evidence="12" id="KW-0812">Transmembrane</keyword>
<evidence type="ECO:0000256" key="2">
    <source>
        <dbReference type="ARBA" id="ARBA00007867"/>
    </source>
</evidence>
<dbReference type="EMBL" id="JALLAZ020001369">
    <property type="protein sequence ID" value="KAL3776138.1"/>
    <property type="molecule type" value="Genomic_DNA"/>
</dbReference>
<name>A0ABD3NKU7_9STRA</name>
<dbReference type="SUPFAM" id="SSF53335">
    <property type="entry name" value="S-adenosyl-L-methionine-dependent methyltransferases"/>
    <property type="match status" value="1"/>
</dbReference>
<dbReference type="AlphaFoldDB" id="A0ABD3NKU7"/>
<dbReference type="FunFam" id="3.60.90.10:FF:000025">
    <property type="entry name" value="Uncharacterized protein"/>
    <property type="match status" value="1"/>
</dbReference>
<keyword evidence="9" id="KW-0704">Schiff base</keyword>
<dbReference type="SUPFAM" id="SSF56276">
    <property type="entry name" value="S-adenosylmethionine decarboxylase"/>
    <property type="match status" value="1"/>
</dbReference>
<evidence type="ECO:0000256" key="12">
    <source>
        <dbReference type="SAM" id="Phobius"/>
    </source>
</evidence>
<evidence type="ECO:0000256" key="3">
    <source>
        <dbReference type="ARBA" id="ARBA00022679"/>
    </source>
</evidence>
<sequence>MVYINQNNRGPRDDGMLPAIDAVPKGYTIDVRVFLAVITTTMALAFTAGVMIGPTDPRLVTPILSFLKVPLPELYALHEPATMAKAIKTSSSNNIEAAPARKVAEGTLDVNQAGGGSNTSKKAKEVIISANGDIVAAVADDDVAGDVIIKQPKRTPTDHVGTLGYKIKEVHVNIDTPVLEGTGNDVPYDRDVSYNNVSHHEERSGGLEQPLLRDQSNPSGQHLLVDIRNVEAAFLNSESRLAEAMQESVTAGGLTMLSYHCHSLHPAGVSCVGVLLESHISFHTWPDEGVITLDLFTTSEKPLLPLLPKIEELFGVPRIDPETGLEEKIVALWSHELRGFRTEDDRKANPLDGQSDLANWVTSPLEVVYKKQIVSMQTEHQRIDIWDARERDDTPSYDDGKKLGLKPDDPRWLSNEHASPTRLFFLNGALQVISKHEREFHESLVQPAMFAHPSPKTVAIIGGGEGATLREVLRHKSVEKVTMIELDEKVVEVSKEFMPYLSNCTDIVGSAANCFDDDRANLIIADAFKYIVDKQINSEFDVLIVDAMNPEDHDEFTNSDVINGLVNSLTPSGVMAVQIGFAPSILDPRADKGMNRKRELLINNLESSPGISSIHIYEESHCGYWEPRAFLVACRDVSCRKHWYAETDEVDYQVYDRIGGTRSGERSLVHFDGATQRSFHAPPRAWETIYCLREPQPFECAYRGLDLDKELFEYFPENEDSSAFEIRATKTTTDDGEVKDGAVVYAKVDIPTGSYIMPTHLAASFEVSDDSMENISGEPTADLEGVGKAIVVDDFIEYIDAYGHPSLQVGSGKNFVEVGGSFVIRTSDDANEANVRRWIPTHPEGGRPKFSPVYDRHRHSFDVFLVASRDIKAGEEIVKPLTLWKV</sequence>
<keyword evidence="12" id="KW-1133">Transmembrane helix</keyword>
<proteinExistence type="inferred from homology"/>
<keyword evidence="15" id="KW-1185">Reference proteome</keyword>
<accession>A0ABD3NKU7</accession>
<evidence type="ECO:0000259" key="13">
    <source>
        <dbReference type="PROSITE" id="PS51006"/>
    </source>
</evidence>
<dbReference type="Gene3D" id="3.60.90.10">
    <property type="entry name" value="S-adenosylmethionine decarboxylase"/>
    <property type="match status" value="1"/>
</dbReference>
<evidence type="ECO:0000313" key="14">
    <source>
        <dbReference type="EMBL" id="KAL3776138.1"/>
    </source>
</evidence>
<dbReference type="Proteomes" id="UP001530315">
    <property type="component" value="Unassembled WGS sequence"/>
</dbReference>
<evidence type="ECO:0000256" key="9">
    <source>
        <dbReference type="ARBA" id="ARBA00023270"/>
    </source>
</evidence>
<dbReference type="InterPro" id="IPR001045">
    <property type="entry name" value="Spermi_synthase"/>
</dbReference>
<dbReference type="InterPro" id="IPR030373">
    <property type="entry name" value="PABS_CS"/>
</dbReference>
<dbReference type="InterPro" id="IPR016067">
    <property type="entry name" value="S-AdoMet_deCO2ase_core"/>
</dbReference>
<evidence type="ECO:0000256" key="5">
    <source>
        <dbReference type="ARBA" id="ARBA00022813"/>
    </source>
</evidence>
<dbReference type="PROSITE" id="PS51006">
    <property type="entry name" value="PABS_2"/>
    <property type="match status" value="1"/>
</dbReference>
<evidence type="ECO:0000256" key="10">
    <source>
        <dbReference type="ARBA" id="ARBA00023317"/>
    </source>
</evidence>
<feature type="transmembrane region" description="Helical" evidence="12">
    <location>
        <begin position="33"/>
        <end position="53"/>
    </location>
</feature>
<keyword evidence="7" id="KW-0865">Zymogen</keyword>
<dbReference type="CDD" id="cd02440">
    <property type="entry name" value="AdoMet_MTases"/>
    <property type="match status" value="1"/>
</dbReference>
<dbReference type="HAMAP" id="MF_00198">
    <property type="entry name" value="Spermidine_synth"/>
    <property type="match status" value="1"/>
</dbReference>
<dbReference type="Pfam" id="PF02675">
    <property type="entry name" value="AdoMet_dc"/>
    <property type="match status" value="1"/>
</dbReference>
<dbReference type="Pfam" id="PF01564">
    <property type="entry name" value="Spermine_synth"/>
    <property type="match status" value="1"/>
</dbReference>
<keyword evidence="6 11" id="KW-0620">Polyamine biosynthesis</keyword>
<evidence type="ECO:0000256" key="6">
    <source>
        <dbReference type="ARBA" id="ARBA00023115"/>
    </source>
</evidence>
<feature type="domain" description="PABS" evidence="13">
    <location>
        <begin position="356"/>
        <end position="632"/>
    </location>
</feature>
<dbReference type="GO" id="GO:0016831">
    <property type="term" value="F:carboxy-lyase activity"/>
    <property type="evidence" value="ECO:0007669"/>
    <property type="project" value="UniProtKB-KW"/>
</dbReference>
<keyword evidence="4" id="KW-0210">Decarboxylase</keyword>
<keyword evidence="8" id="KW-0456">Lyase</keyword>
<comment type="cofactor">
    <cofactor evidence="1">
        <name>pyruvate</name>
        <dbReference type="ChEBI" id="CHEBI:15361"/>
    </cofactor>
</comment>
<keyword evidence="12" id="KW-0472">Membrane</keyword>
<keyword evidence="3 11" id="KW-0808">Transferase</keyword>
<dbReference type="InterPro" id="IPR029063">
    <property type="entry name" value="SAM-dependent_MTases_sf"/>
</dbReference>
<dbReference type="GO" id="GO:0006596">
    <property type="term" value="P:polyamine biosynthetic process"/>
    <property type="evidence" value="ECO:0007669"/>
    <property type="project" value="UniProtKB-UniRule"/>
</dbReference>
<dbReference type="Gene3D" id="3.40.50.150">
    <property type="entry name" value="Vaccinia Virus protein VP39"/>
    <property type="match status" value="1"/>
</dbReference>
<organism evidence="14 15">
    <name type="scientific">Stephanodiscus triporus</name>
    <dbReference type="NCBI Taxonomy" id="2934178"/>
    <lineage>
        <taxon>Eukaryota</taxon>
        <taxon>Sar</taxon>
        <taxon>Stramenopiles</taxon>
        <taxon>Ochrophyta</taxon>
        <taxon>Bacillariophyta</taxon>
        <taxon>Coscinodiscophyceae</taxon>
        <taxon>Thalassiosirophycidae</taxon>
        <taxon>Stephanodiscales</taxon>
        <taxon>Stephanodiscaceae</taxon>
        <taxon>Stephanodiscus</taxon>
    </lineage>
</organism>
<evidence type="ECO:0000313" key="15">
    <source>
        <dbReference type="Proteomes" id="UP001530315"/>
    </source>
</evidence>
<keyword evidence="5" id="KW-0068">Autocatalytic cleavage</keyword>
<dbReference type="GO" id="GO:0016740">
    <property type="term" value="F:transferase activity"/>
    <property type="evidence" value="ECO:0007669"/>
    <property type="project" value="UniProtKB-UniRule"/>
</dbReference>
<gene>
    <name evidence="14" type="ORF">ACHAW5_003256</name>
</gene>
<evidence type="ECO:0000256" key="4">
    <source>
        <dbReference type="ARBA" id="ARBA00022793"/>
    </source>
</evidence>
<comment type="caution">
    <text evidence="14">The sequence shown here is derived from an EMBL/GenBank/DDBJ whole genome shotgun (WGS) entry which is preliminary data.</text>
</comment>
<dbReference type="PROSITE" id="PS01330">
    <property type="entry name" value="PABS_1"/>
    <property type="match status" value="1"/>
</dbReference>
<evidence type="ECO:0000256" key="11">
    <source>
        <dbReference type="PROSITE-ProRule" id="PRU00354"/>
    </source>
</evidence>
<evidence type="ECO:0000256" key="1">
    <source>
        <dbReference type="ARBA" id="ARBA00001928"/>
    </source>
</evidence>
<dbReference type="PANTHER" id="PTHR11558">
    <property type="entry name" value="SPERMIDINE/SPERMINE SYNTHASE"/>
    <property type="match status" value="1"/>
</dbReference>
<reference evidence="14 15" key="1">
    <citation type="submission" date="2024-10" db="EMBL/GenBank/DDBJ databases">
        <title>Updated reference genomes for cyclostephanoid diatoms.</title>
        <authorList>
            <person name="Roberts W.R."/>
            <person name="Alverson A.J."/>
        </authorList>
    </citation>
    <scope>NUCLEOTIDE SEQUENCE [LARGE SCALE GENOMIC DNA]</scope>
    <source>
        <strain evidence="14 15">AJA276-08</strain>
    </source>
</reference>
<evidence type="ECO:0000256" key="7">
    <source>
        <dbReference type="ARBA" id="ARBA00023145"/>
    </source>
</evidence>
<evidence type="ECO:0000256" key="8">
    <source>
        <dbReference type="ARBA" id="ARBA00023239"/>
    </source>
</evidence>
<keyword evidence="10" id="KW-0670">Pyruvate</keyword>
<dbReference type="InterPro" id="IPR003826">
    <property type="entry name" value="AdoMetDC_fam_prok"/>
</dbReference>
<dbReference type="PANTHER" id="PTHR11558:SF11">
    <property type="entry name" value="SPERMIDINE SYNTHASE"/>
    <property type="match status" value="1"/>
</dbReference>
<dbReference type="InterPro" id="IPR030374">
    <property type="entry name" value="PABS"/>
</dbReference>